<dbReference type="RefSeq" id="WP_281534624.1">
    <property type="nucleotide sequence ID" value="NZ_CP075584.1"/>
</dbReference>
<dbReference type="EMBL" id="CP075584">
    <property type="protein sequence ID" value="WBM80007.1"/>
    <property type="molecule type" value="Genomic_DNA"/>
</dbReference>
<protein>
    <recommendedName>
        <fullName evidence="3">DUF4224 domain-containing protein</fullName>
    </recommendedName>
</protein>
<name>A0ABY7NDC2_9MICO</name>
<evidence type="ECO:0008006" key="3">
    <source>
        <dbReference type="Google" id="ProtNLM"/>
    </source>
</evidence>
<dbReference type="Proteomes" id="UP001212421">
    <property type="component" value="Chromosome"/>
</dbReference>
<sequence length="112" mass="11969">MKLTDIDPPGRSFSRWLTEEEIGRVLASDRHWRLAEDGSVVAGKLRKIRITDSLEDLGRAALVNRWTARAAAPGSDGSGPTHIMWGVFNARSDTEIAAEIAAGNAAGTAARG</sequence>
<proteinExistence type="predicted"/>
<gene>
    <name evidence="1" type="ORF">KIV56_17985</name>
</gene>
<keyword evidence="2" id="KW-1185">Reference proteome</keyword>
<reference evidence="1 2" key="1">
    <citation type="submission" date="2021-05" db="EMBL/GenBank/DDBJ databases">
        <authorList>
            <person name="Kumar R."/>
            <person name="Kumar A."/>
            <person name="Mukhia S."/>
        </authorList>
    </citation>
    <scope>NUCLEOTIDE SEQUENCE [LARGE SCALE GENOMIC DNA]</scope>
    <source>
        <strain evidence="1 2">ERMR7:08</strain>
    </source>
</reference>
<accession>A0ABY7NDC2</accession>
<organism evidence="1 2">
    <name type="scientific">Cryobacterium breve</name>
    <dbReference type="NCBI Taxonomy" id="1259258"/>
    <lineage>
        <taxon>Bacteria</taxon>
        <taxon>Bacillati</taxon>
        <taxon>Actinomycetota</taxon>
        <taxon>Actinomycetes</taxon>
        <taxon>Micrococcales</taxon>
        <taxon>Microbacteriaceae</taxon>
        <taxon>Cryobacterium</taxon>
    </lineage>
</organism>
<evidence type="ECO:0000313" key="1">
    <source>
        <dbReference type="EMBL" id="WBM80007.1"/>
    </source>
</evidence>
<evidence type="ECO:0000313" key="2">
    <source>
        <dbReference type="Proteomes" id="UP001212421"/>
    </source>
</evidence>